<accession>A0A0A9C165</accession>
<name>A0A0A9C165_ARUDO</name>
<protein>
    <submittedName>
        <fullName evidence="1">Uncharacterized protein</fullName>
    </submittedName>
</protein>
<sequence length="36" mass="3935">MLWPPFLHRLSSALALLPRSPGRIPCGVPATTPQRP</sequence>
<reference evidence="1" key="2">
    <citation type="journal article" date="2015" name="Data Brief">
        <title>Shoot transcriptome of the giant reed, Arundo donax.</title>
        <authorList>
            <person name="Barrero R.A."/>
            <person name="Guerrero F.D."/>
            <person name="Moolhuijzen P."/>
            <person name="Goolsby J.A."/>
            <person name="Tidwell J."/>
            <person name="Bellgard S.E."/>
            <person name="Bellgard M.I."/>
        </authorList>
    </citation>
    <scope>NUCLEOTIDE SEQUENCE</scope>
    <source>
        <tissue evidence="1">Shoot tissue taken approximately 20 cm above the soil surface</tissue>
    </source>
</reference>
<proteinExistence type="predicted"/>
<reference evidence="1" key="1">
    <citation type="submission" date="2014-09" db="EMBL/GenBank/DDBJ databases">
        <authorList>
            <person name="Magalhaes I.L.F."/>
            <person name="Oliveira U."/>
            <person name="Santos F.R."/>
            <person name="Vidigal T.H.D.A."/>
            <person name="Brescovit A.D."/>
            <person name="Santos A.J."/>
        </authorList>
    </citation>
    <scope>NUCLEOTIDE SEQUENCE</scope>
    <source>
        <tissue evidence="1">Shoot tissue taken approximately 20 cm above the soil surface</tissue>
    </source>
</reference>
<evidence type="ECO:0000313" key="1">
    <source>
        <dbReference type="EMBL" id="JAD69321.1"/>
    </source>
</evidence>
<dbReference type="AlphaFoldDB" id="A0A0A9C165"/>
<dbReference type="EMBL" id="GBRH01228574">
    <property type="protein sequence ID" value="JAD69321.1"/>
    <property type="molecule type" value="Transcribed_RNA"/>
</dbReference>
<organism evidence="1">
    <name type="scientific">Arundo donax</name>
    <name type="common">Giant reed</name>
    <name type="synonym">Donax arundinaceus</name>
    <dbReference type="NCBI Taxonomy" id="35708"/>
    <lineage>
        <taxon>Eukaryota</taxon>
        <taxon>Viridiplantae</taxon>
        <taxon>Streptophyta</taxon>
        <taxon>Embryophyta</taxon>
        <taxon>Tracheophyta</taxon>
        <taxon>Spermatophyta</taxon>
        <taxon>Magnoliopsida</taxon>
        <taxon>Liliopsida</taxon>
        <taxon>Poales</taxon>
        <taxon>Poaceae</taxon>
        <taxon>PACMAD clade</taxon>
        <taxon>Arundinoideae</taxon>
        <taxon>Arundineae</taxon>
        <taxon>Arundo</taxon>
    </lineage>
</organism>